<feature type="region of interest" description="Disordered" evidence="2">
    <location>
        <begin position="333"/>
        <end position="363"/>
    </location>
</feature>
<feature type="coiled-coil region" evidence="1">
    <location>
        <begin position="75"/>
        <end position="123"/>
    </location>
</feature>
<sequence length="411" mass="46439">MAEAAAKKQSDGRGRPKEDEKTVLERAVVRAREELEARESELEGLLSLLPEEERTPRGRAVRKVASDRMRVAKRLDAAKARVSEARRVVEEVESRDGAKAGQIKAAKQAFRAARREEKQVQDQFNALPDLGATYDEWDKMPAELKVNSVGRPPLPIEIHVHRAEEAMMGALAELNALRSKRRMKPIDADDVADPDAGRARAGRRKLDTLGQLDRRLKIAEQRLAEFEQLPNKETPRNITANGKIRGRKARSKAEKIAIERKEIAEITQLIKQFEARMSPAGRAERKLKKLRDNARELRAEIKQQALPRNSSEAKSLRRLEKAIEEQVELVESKKTTAKGAARPVRKATTTKAQTSKRTEELRAKEAEVEDLFRELEEAIERQREIAGDDSEAVQSRVKKLEAMRKLHGHAA</sequence>
<evidence type="ECO:0000256" key="1">
    <source>
        <dbReference type="SAM" id="Coils"/>
    </source>
</evidence>
<name>A0AAE3G2I1_9GAMM</name>
<evidence type="ECO:0000313" key="4">
    <source>
        <dbReference type="Proteomes" id="UP001205843"/>
    </source>
</evidence>
<dbReference type="RefSeq" id="WP_253476039.1">
    <property type="nucleotide sequence ID" value="NZ_JALJXV010000003.1"/>
</dbReference>
<comment type="caution">
    <text evidence="3">The sequence shown here is derived from an EMBL/GenBank/DDBJ whole genome shotgun (WGS) entry which is preliminary data.</text>
</comment>
<dbReference type="Proteomes" id="UP001205843">
    <property type="component" value="Unassembled WGS sequence"/>
</dbReference>
<keyword evidence="4" id="KW-1185">Reference proteome</keyword>
<accession>A0AAE3G2I1</accession>
<reference evidence="3" key="1">
    <citation type="submission" date="2022-03" db="EMBL/GenBank/DDBJ databases">
        <title>Genomic Encyclopedia of Type Strains, Phase III (KMG-III): the genomes of soil and plant-associated and newly described type strains.</title>
        <authorList>
            <person name="Whitman W."/>
        </authorList>
    </citation>
    <scope>NUCLEOTIDE SEQUENCE</scope>
    <source>
        <strain evidence="3">ANL 6-2</strain>
    </source>
</reference>
<protein>
    <submittedName>
        <fullName evidence="3">DNA repair exonuclease SbcCD ATPase subunit</fullName>
    </submittedName>
</protein>
<keyword evidence="3" id="KW-0378">Hydrolase</keyword>
<dbReference type="AlphaFoldDB" id="A0AAE3G2I1"/>
<feature type="region of interest" description="Disordered" evidence="2">
    <location>
        <begin position="1"/>
        <end position="22"/>
    </location>
</feature>
<keyword evidence="3" id="KW-0540">Nuclease</keyword>
<dbReference type="EMBL" id="JALJXV010000003">
    <property type="protein sequence ID" value="MCP1674222.1"/>
    <property type="molecule type" value="Genomic_DNA"/>
</dbReference>
<keyword evidence="1" id="KW-0175">Coiled coil</keyword>
<evidence type="ECO:0000313" key="3">
    <source>
        <dbReference type="EMBL" id="MCP1674222.1"/>
    </source>
</evidence>
<evidence type="ECO:0000256" key="2">
    <source>
        <dbReference type="SAM" id="MobiDB-lite"/>
    </source>
</evidence>
<keyword evidence="3" id="KW-0269">Exonuclease</keyword>
<gene>
    <name evidence="3" type="ORF">J2T57_001324</name>
</gene>
<organism evidence="3 4">
    <name type="scientific">Natronocella acetinitrilica</name>
    <dbReference type="NCBI Taxonomy" id="414046"/>
    <lineage>
        <taxon>Bacteria</taxon>
        <taxon>Pseudomonadati</taxon>
        <taxon>Pseudomonadota</taxon>
        <taxon>Gammaproteobacteria</taxon>
        <taxon>Chromatiales</taxon>
        <taxon>Ectothiorhodospiraceae</taxon>
        <taxon>Natronocella</taxon>
    </lineage>
</organism>
<dbReference type="GO" id="GO:0004527">
    <property type="term" value="F:exonuclease activity"/>
    <property type="evidence" value="ECO:0007669"/>
    <property type="project" value="UniProtKB-KW"/>
</dbReference>
<proteinExistence type="predicted"/>